<proteinExistence type="predicted"/>
<dbReference type="RefSeq" id="WP_252801282.1">
    <property type="nucleotide sequence ID" value="NZ_BAAABM010000037.1"/>
</dbReference>
<protein>
    <submittedName>
        <fullName evidence="2">Uncharacterized protein</fullName>
    </submittedName>
</protein>
<dbReference type="EMBL" id="BAAABM010000037">
    <property type="protein sequence ID" value="GAA0347747.1"/>
    <property type="molecule type" value="Genomic_DNA"/>
</dbReference>
<keyword evidence="1" id="KW-0812">Transmembrane</keyword>
<organism evidence="2 3">
    <name type="scientific">Actinoallomurus spadix</name>
    <dbReference type="NCBI Taxonomy" id="79912"/>
    <lineage>
        <taxon>Bacteria</taxon>
        <taxon>Bacillati</taxon>
        <taxon>Actinomycetota</taxon>
        <taxon>Actinomycetes</taxon>
        <taxon>Streptosporangiales</taxon>
        <taxon>Thermomonosporaceae</taxon>
        <taxon>Actinoallomurus</taxon>
    </lineage>
</organism>
<sequence>MTGPTIINLAVIVGIVAVIVTAIIVSGFNRRAELRAQAERRRETP</sequence>
<feature type="transmembrane region" description="Helical" evidence="1">
    <location>
        <begin position="6"/>
        <end position="28"/>
    </location>
</feature>
<keyword evidence="3" id="KW-1185">Reference proteome</keyword>
<reference evidence="2 3" key="1">
    <citation type="journal article" date="2019" name="Int. J. Syst. Evol. Microbiol.">
        <title>The Global Catalogue of Microorganisms (GCM) 10K type strain sequencing project: providing services to taxonomists for standard genome sequencing and annotation.</title>
        <authorList>
            <consortium name="The Broad Institute Genomics Platform"/>
            <consortium name="The Broad Institute Genome Sequencing Center for Infectious Disease"/>
            <person name="Wu L."/>
            <person name="Ma J."/>
        </authorList>
    </citation>
    <scope>NUCLEOTIDE SEQUENCE [LARGE SCALE GENOMIC DNA]</scope>
    <source>
        <strain evidence="2 3">JCM 3146</strain>
    </source>
</reference>
<keyword evidence="1" id="KW-0472">Membrane</keyword>
<evidence type="ECO:0000313" key="2">
    <source>
        <dbReference type="EMBL" id="GAA0347747.1"/>
    </source>
</evidence>
<evidence type="ECO:0000313" key="3">
    <source>
        <dbReference type="Proteomes" id="UP001501822"/>
    </source>
</evidence>
<evidence type="ECO:0000256" key="1">
    <source>
        <dbReference type="SAM" id="Phobius"/>
    </source>
</evidence>
<keyword evidence="1" id="KW-1133">Transmembrane helix</keyword>
<accession>A0ABN0WVF3</accession>
<comment type="caution">
    <text evidence="2">The sequence shown here is derived from an EMBL/GenBank/DDBJ whole genome shotgun (WGS) entry which is preliminary data.</text>
</comment>
<dbReference type="Proteomes" id="UP001501822">
    <property type="component" value="Unassembled WGS sequence"/>
</dbReference>
<gene>
    <name evidence="2" type="ORF">GCM10010151_41820</name>
</gene>
<name>A0ABN0WVF3_9ACTN</name>